<feature type="compositionally biased region" description="Polar residues" evidence="3">
    <location>
        <begin position="735"/>
        <end position="748"/>
    </location>
</feature>
<dbReference type="InterPro" id="IPR036397">
    <property type="entry name" value="RNaseH_sf"/>
</dbReference>
<feature type="compositionally biased region" description="Low complexity" evidence="3">
    <location>
        <begin position="191"/>
        <end position="210"/>
    </location>
</feature>
<name>A0A1Q9DMK2_SYMMI</name>
<keyword evidence="2" id="KW-0175">Coiled coil</keyword>
<proteinExistence type="predicted"/>
<dbReference type="Pfam" id="PF03372">
    <property type="entry name" value="Exo_endo_phos"/>
    <property type="match status" value="1"/>
</dbReference>
<dbReference type="InterPro" id="IPR005135">
    <property type="entry name" value="Endo/exonuclease/phosphatase"/>
</dbReference>
<keyword evidence="1" id="KW-0863">Zinc-finger</keyword>
<feature type="domain" description="C2H2-type" evidence="5">
    <location>
        <begin position="3137"/>
        <end position="3165"/>
    </location>
</feature>
<accession>A0A1Q9DMK2</accession>
<organism evidence="6 7">
    <name type="scientific">Symbiodinium microadriaticum</name>
    <name type="common">Dinoflagellate</name>
    <name type="synonym">Zooxanthella microadriatica</name>
    <dbReference type="NCBI Taxonomy" id="2951"/>
    <lineage>
        <taxon>Eukaryota</taxon>
        <taxon>Sar</taxon>
        <taxon>Alveolata</taxon>
        <taxon>Dinophyceae</taxon>
        <taxon>Suessiales</taxon>
        <taxon>Symbiodiniaceae</taxon>
        <taxon>Symbiodinium</taxon>
    </lineage>
</organism>
<feature type="region of interest" description="Disordered" evidence="3">
    <location>
        <begin position="155"/>
        <end position="212"/>
    </location>
</feature>
<evidence type="ECO:0000313" key="7">
    <source>
        <dbReference type="Proteomes" id="UP000186817"/>
    </source>
</evidence>
<keyword evidence="1" id="KW-0479">Metal-binding</keyword>
<comment type="caution">
    <text evidence="6">The sequence shown here is derived from an EMBL/GenBank/DDBJ whole genome shotgun (WGS) entry which is preliminary data.</text>
</comment>
<evidence type="ECO:0000313" key="6">
    <source>
        <dbReference type="EMBL" id="OLP96398.1"/>
    </source>
</evidence>
<dbReference type="Gene3D" id="3.30.420.10">
    <property type="entry name" value="Ribonuclease H-like superfamily/Ribonuclease H"/>
    <property type="match status" value="1"/>
</dbReference>
<evidence type="ECO:0000256" key="3">
    <source>
        <dbReference type="SAM" id="MobiDB-lite"/>
    </source>
</evidence>
<gene>
    <name evidence="6" type="ORF">AK812_SmicGene21384</name>
</gene>
<keyword evidence="1" id="KW-0862">Zinc</keyword>
<evidence type="ECO:0000256" key="1">
    <source>
        <dbReference type="PROSITE-ProRule" id="PRU00042"/>
    </source>
</evidence>
<dbReference type="Proteomes" id="UP000186817">
    <property type="component" value="Unassembled WGS sequence"/>
</dbReference>
<feature type="coiled-coil region" evidence="2">
    <location>
        <begin position="348"/>
        <end position="382"/>
    </location>
</feature>
<dbReference type="SUPFAM" id="SSF53098">
    <property type="entry name" value="Ribonuclease H-like"/>
    <property type="match status" value="1"/>
</dbReference>
<reference evidence="6 7" key="1">
    <citation type="submission" date="2016-02" db="EMBL/GenBank/DDBJ databases">
        <title>Genome analysis of coral dinoflagellate symbionts highlights evolutionary adaptations to a symbiotic lifestyle.</title>
        <authorList>
            <person name="Aranda M."/>
            <person name="Li Y."/>
            <person name="Liew Y.J."/>
            <person name="Baumgarten S."/>
            <person name="Simakov O."/>
            <person name="Wilson M."/>
            <person name="Piel J."/>
            <person name="Ashoor H."/>
            <person name="Bougouffa S."/>
            <person name="Bajic V.B."/>
            <person name="Ryu T."/>
            <person name="Ravasi T."/>
            <person name="Bayer T."/>
            <person name="Micklem G."/>
            <person name="Kim H."/>
            <person name="Bhak J."/>
            <person name="Lajeunesse T.C."/>
            <person name="Voolstra C.R."/>
        </authorList>
    </citation>
    <scope>NUCLEOTIDE SEQUENCE [LARGE SCALE GENOMIC DNA]</scope>
    <source>
        <strain evidence="6 7">CCMP2467</strain>
    </source>
</reference>
<feature type="signal peptide" evidence="4">
    <location>
        <begin position="1"/>
        <end position="20"/>
    </location>
</feature>
<evidence type="ECO:0000256" key="2">
    <source>
        <dbReference type="SAM" id="Coils"/>
    </source>
</evidence>
<dbReference type="EMBL" id="LSRX01000468">
    <property type="protein sequence ID" value="OLP96398.1"/>
    <property type="molecule type" value="Genomic_DNA"/>
</dbReference>
<dbReference type="Gene3D" id="3.60.10.10">
    <property type="entry name" value="Endonuclease/exonuclease/phosphatase"/>
    <property type="match status" value="1"/>
</dbReference>
<dbReference type="GO" id="GO:0003676">
    <property type="term" value="F:nucleic acid binding"/>
    <property type="evidence" value="ECO:0007669"/>
    <property type="project" value="InterPro"/>
</dbReference>
<keyword evidence="7" id="KW-1185">Reference proteome</keyword>
<dbReference type="SUPFAM" id="SSF56219">
    <property type="entry name" value="DNase I-like"/>
    <property type="match status" value="1"/>
</dbReference>
<feature type="chain" id="PRO_5010308904" description="C2H2-type domain-containing protein" evidence="4">
    <location>
        <begin position="21"/>
        <end position="3351"/>
    </location>
</feature>
<feature type="compositionally biased region" description="Basic and acidic residues" evidence="3">
    <location>
        <begin position="163"/>
        <end position="173"/>
    </location>
</feature>
<feature type="region of interest" description="Disordered" evidence="3">
    <location>
        <begin position="384"/>
        <end position="419"/>
    </location>
</feature>
<feature type="region of interest" description="Disordered" evidence="3">
    <location>
        <begin position="1710"/>
        <end position="1734"/>
    </location>
</feature>
<dbReference type="GO" id="GO:0008270">
    <property type="term" value="F:zinc ion binding"/>
    <property type="evidence" value="ECO:0007669"/>
    <property type="project" value="UniProtKB-KW"/>
</dbReference>
<feature type="compositionally biased region" description="Pro residues" evidence="3">
    <location>
        <begin position="1065"/>
        <end position="1074"/>
    </location>
</feature>
<keyword evidence="4" id="KW-0732">Signal</keyword>
<feature type="compositionally biased region" description="Basic and acidic residues" evidence="3">
    <location>
        <begin position="386"/>
        <end position="396"/>
    </location>
</feature>
<dbReference type="InterPro" id="IPR013087">
    <property type="entry name" value="Znf_C2H2_type"/>
</dbReference>
<protein>
    <recommendedName>
        <fullName evidence="5">C2H2-type domain-containing protein</fullName>
    </recommendedName>
</protein>
<dbReference type="PROSITE" id="PS00028">
    <property type="entry name" value="ZINC_FINGER_C2H2_1"/>
    <property type="match status" value="1"/>
</dbReference>
<feature type="region of interest" description="Disordered" evidence="3">
    <location>
        <begin position="1055"/>
        <end position="1092"/>
    </location>
</feature>
<dbReference type="InterPro" id="IPR036691">
    <property type="entry name" value="Endo/exonu/phosph_ase_sf"/>
</dbReference>
<dbReference type="InterPro" id="IPR012337">
    <property type="entry name" value="RNaseH-like_sf"/>
</dbReference>
<evidence type="ECO:0000259" key="5">
    <source>
        <dbReference type="PROSITE" id="PS50157"/>
    </source>
</evidence>
<sequence length="3351" mass="365301">MLGRLCGRFLLIAFVHYAAAKADSRALLAQACQEVANNSSDTASKLSGWPLRALPRGLQGNTGAETAPLSFGAPGKGHRQAARTDQYVIQTALDLQLWPKGESYGQLLWAVWKFLGELHSDVPDANLAYQELYSHDGDAALAGRLVGGTFFAASKNSKGKKGAGKDAQTDHQQEAQGKAPLLEALPPPPTATAIAAPKGAPASSSTTPSPEKQQLDAIFKILRSSRDSIPMEAQNLLDQFQQDQTQQEARSMHKAVSQQSAAKKEIEKIRAARSQYMQQWAQYIQGLADLLQRQVTEQETVLAAYDDKEAQWMGALTKATADLKQMTSTNPVHEISEDEQDMEAEDMVDRAIDEEQKITKQREEHLQQSKQLQVTLESIKAQAMSRVEEAKRDGSRTPRRQASHAAEGQEADKPDAAAAAVPGQAMQSLLIHAFWPLSETYVVVTPEYGALLLTLMGVQYNAWARAFSRLTASLSHQPLQSPPPCTASAESKVGSLSSLALYHHDGPAHLQLPIPKTSATTISIRAPTALQRVIAEALPLTPGDLAGPVLHQPVRENTGLLSQAAQDGDYHKFSVFDVTFHLQVRNRGPDWSLLDCIADAVSSAGTRTKAVQLIRHPMPGLPEPQLVLTPASAPVRASALPIDLRGYGFSVYTVEAEPGQSAEDIFTALQSMRAGRRSLLHNGLEPSALDFQDSQTRITTLLQDSVADHEWVQLVSRVRRPLHDLPAAEVPETNPLRSGVNSNSGGRPTTSTTTTPFDQSFFRRPVNVPRILEQVEILPSGVLTAPGAHLSVSNLGLFQLVTRGTARCTPFLFLVRGCVPIRLDGAREWTLLDFCSAAASNAECIPRRVQVLTSPLPGLLQPQIVVTDQIADATCELLPIDLRAAPGGDVVPVLLRPGMSTSQIASAIVEELPDSQPFFDEARSGDGFHFQDAEGFIWDELPSYLSALQWIVLRRGPAPSTRDLWPITSTTTTAPGIPSHDLRKVTASEATCLSVDCDVVGLSGRPTAAGYDALQAPLPQGPLMYAGMLASPCKLTYPGSCPPQQAILVDVKANSRPPDQARPIVVPPEGPPPNPDRDPRTPRGPSSSRPSNADMLRAAQIQVLPPEVAEAAVYTAPVGAFSWTSADHGVHTGTFSVFDARRHHLVDRAHQYATLQEVVALAVAHAPFQIAAVQVLTQTVRGLPKPQLVLHEAGRPPHESPLVWDLRGIQEPVLTCRHLPREMRDDALNKLQRIPGFLRDLKVELAQGSIALFDSLGSLPEQFPSNLHVMQHVRVTAFTGPSMPASTHTGPARQTGIMDVTSRGARPRIGPVRQHPPGLRITVLRGQHRFSVDCTFDNDAIDSLVLDLLRQHHAQAILPPSFFIVLGGAQPLRMGYFQEIAFVVQEGDQVATIWDGRHLGQELQVNLHSPGQSTCQVLDNSWTGNGWRLFVNGVPEAAAMRHIRFGDYLQPCSGTQCPGVVPLGSVLALCPALRPYAWPLEIVLSGTGFSAPLRRRRKQLGSHRMPEGTARVYGPHHGEVFLQLGTGHTPTALQVDTALQGLEGFPDGLSVIGTPTRHPHDADFVTRYRFRQDSTVLTPAPGHVGHLLVLLVHADIETLAGVPANPRIMLYPQRGLRHGDVLQQIPEPHFVFGEESEEEPTASDPAGPPPPEPVGSGGTSLACIPSRRAPRKQIIFDRPRAPAAEANNPSCSVPLHAQPRISIATPLGRRSLPSNIEAPPPCPPPSTRTQDASDNAQVSHATVLCLTELVPAAPQQTATSTDWGLRFQVPDDMPRFAFERFALCQATLRLPENIKLHPAAAALLSGLPCVQYDRTLDALCCFVDGSFKDQTATWAVAYIGFQAGRLCWAGYRAGVLPAQYACTSAFEGELFAQLVAYATIAEVCLPAVVCYDAKAAASVTQLQTAKTVSSQLAKAAGAVYAYVKAQGRPVFSDHTPSHQGCPGNELADSLARHTIGCPGGEADVHNSVHIDVAGQAFDWLWLRSPGMICADMPDLNEHGDTAPVLPSPGCLQPCTPADFGPSIATVPNNPSRFTGFMCTYNTLSSRTCLQRRCLDQFMQQQGIDFLALQETHECTQPVQKVGQTLRLSGSTQDGQFGCQVWLRLASAWHFDPRSVSIHYQDPRLLVVLVTAGMTRLALISAHAKASTHTDEDIRLWWTDLHSRLLALPPSVTPLIGIDANARFQWSEGVESPCNLNGHCLEDLCRRFSLVRTAAHEPDGRPRITWRPPTGPGVCLDYLLCPADWSPQTCVRTDLPLLDVHAGIDHNPIGLQLDVLLQPPPRRSLCVDRSAMMGPEGQARIQGLLSAMPAFPWHMDVDDHLLLLQAQIRHHMQVMFPKAKSGPRKPTISQDTWALLRLRRHHRRINRCKTQAYHRWLLYQCFRAWRNADERCQVVARLQGEVKARDYAAATHMRAMRDLSRQIRQASKADEAAFSRQAIQDARARGPAALAHSIRAVLKHGRRYKPASAAPALECNGDLVSDHHLVKLQLGRQFARAEQATEVQFPEMSSGSPVCPHAPILVQDMPTLVALAAAFAGLKCGKASGLSQIPTELYKAAPYESALLYMPIILKACARGTWPALWRGVEAVGLLKPNKPPRQPSSFRSIALLDNSGKAATKACRHVLSEKLEGVVLPSMGGARAGIPLELAALTVQGHLEMLQRSHCAGAVLFIDGISAFYATDRRLLFPRTPEAMQAHLSSLPIEQSVADRFFSKAGCKGALSKAGVSDDLIHLLNTTYVGTWYTTDPTSDVAFSTSCGTLPGAPLADIGFQYVILAALEALQEHMIAEHLQVQIPLVNSASFDALPVSWLDDLAILLKGEAQILVAQITRTANLVQQYLRIAGVEVNFSPGKSEILIHWAGPNSKKLREQVMVKDRARIRVPDFAGKTQFLHCVSRYVHLGSLRDHKADLQEEVQRRAALTREAYHPVRKRLLSNHCFTRAERQGMFVSFVLSRFLHGAGTWAFRDAASQAVFVRRYMSFARGAVRPLWGVPCRRLTESQVCSLVNCLSPLEALACARLRTLAQIAGRGTDFLRILVAKATLWIDEAVQDVEHMAKVLQDVKLQAFVDSRSPTPGWIAMFPYSSEHVRGLIRRYRNSRLKLRADLVDPAVRKASTLEKAEEAGLRVVHWPESRQPAKLYLCGHCTATFETAAARAAHEAKVHSQAAPAAAAVGSACQACMKEFWTTKRLREHLRKSRRCVQSYNGADLDPEAPVIATAEAVVLPPTMLIGPRPFWASLAPPLPSRVSPTPGVLEQILATANHSGKDFYHSFLKTRARLVETDGRQAVIDALAEAVALDSSWHLAASLPFPEDLDNGEYRVQCGKTVILARNSAILLGPSEVIQRLAGEVLFVL</sequence>
<dbReference type="GO" id="GO:0003824">
    <property type="term" value="F:catalytic activity"/>
    <property type="evidence" value="ECO:0007669"/>
    <property type="project" value="InterPro"/>
</dbReference>
<evidence type="ECO:0000256" key="4">
    <source>
        <dbReference type="SAM" id="SignalP"/>
    </source>
</evidence>
<feature type="region of interest" description="Disordered" evidence="3">
    <location>
        <begin position="1634"/>
        <end position="1663"/>
    </location>
</feature>
<dbReference type="OrthoDB" id="447755at2759"/>
<dbReference type="PROSITE" id="PS50157">
    <property type="entry name" value="ZINC_FINGER_C2H2_2"/>
    <property type="match status" value="1"/>
</dbReference>
<feature type="region of interest" description="Disordered" evidence="3">
    <location>
        <begin position="729"/>
        <end position="759"/>
    </location>
</feature>
<dbReference type="PANTHER" id="PTHR19446">
    <property type="entry name" value="REVERSE TRANSCRIPTASES"/>
    <property type="match status" value="1"/>
</dbReference>
<feature type="compositionally biased region" description="Low complexity" evidence="3">
    <location>
        <begin position="1083"/>
        <end position="1092"/>
    </location>
</feature>